<comment type="subunit">
    <text evidence="9">Monomer.</text>
</comment>
<dbReference type="EMBL" id="JAJSOW010000004">
    <property type="protein sequence ID" value="KAI9191853.1"/>
    <property type="molecule type" value="Genomic_DNA"/>
</dbReference>
<feature type="domain" description="Translation initiation factor 3 N-terminal" evidence="12">
    <location>
        <begin position="104"/>
        <end position="168"/>
    </location>
</feature>
<dbReference type="HAMAP" id="MF_00080">
    <property type="entry name" value="IF_3"/>
    <property type="match status" value="1"/>
</dbReference>
<evidence type="ECO:0000256" key="5">
    <source>
        <dbReference type="ARBA" id="ARBA00022640"/>
    </source>
</evidence>
<dbReference type="AlphaFoldDB" id="A0AAD5NZN7"/>
<reference evidence="13" key="2">
    <citation type="submission" date="2023-02" db="EMBL/GenBank/DDBJ databases">
        <authorList>
            <person name="Swenson N.G."/>
            <person name="Wegrzyn J.L."/>
            <person name="Mcevoy S.L."/>
        </authorList>
    </citation>
    <scope>NUCLEOTIDE SEQUENCE</scope>
    <source>
        <strain evidence="13">91603</strain>
        <tissue evidence="13">Leaf</tissue>
    </source>
</reference>
<keyword evidence="3" id="KW-0150">Chloroplast</keyword>
<comment type="caution">
    <text evidence="13">The sequence shown here is derived from an EMBL/GenBank/DDBJ whole genome shotgun (WGS) entry which is preliminary data.</text>
</comment>
<dbReference type="InterPro" id="IPR036788">
    <property type="entry name" value="T_IF-3_C_sf"/>
</dbReference>
<sequence>MAALTTTSTSSSSSFHFTTKTTTYLSSQSNFFGCLRFPNPNQLFFSSTSSSSSSSSSSYSSSRHNTLSLNARYGGGAGPRFSSDSRRRQNESDEDQAFDIDGLRSDTVRLIDAQQNMVGVVRKSEAIQMAEDAELDLVILSPDADPPVVRIMDYNKYRYEQQKKKREQQKKSAASRMDLKELKMGYNIDQHDYGVRLKAARKFLEDGDKVKVIVSLKGRENDFRNNAIELIRRFQNDVGELATEESKNFRDRNLNIVLVPNKALLQKGQEPPPKKKDKSAVNEVSTGV</sequence>
<dbReference type="GO" id="GO:0003729">
    <property type="term" value="F:mRNA binding"/>
    <property type="evidence" value="ECO:0007669"/>
    <property type="project" value="UniProtKB-ARBA"/>
</dbReference>
<protein>
    <recommendedName>
        <fullName evidence="9">Translation initiation factor IF-3</fullName>
    </recommendedName>
</protein>
<keyword evidence="7" id="KW-0809">Transit peptide</keyword>
<keyword evidence="5" id="KW-0934">Plastid</keyword>
<evidence type="ECO:0000256" key="10">
    <source>
        <dbReference type="SAM" id="MobiDB-lite"/>
    </source>
</evidence>
<dbReference type="PANTHER" id="PTHR10938">
    <property type="entry name" value="TRANSLATION INITIATION FACTOR IF-3"/>
    <property type="match status" value="1"/>
</dbReference>
<evidence type="ECO:0000256" key="2">
    <source>
        <dbReference type="ARBA" id="ARBA00005439"/>
    </source>
</evidence>
<accession>A0AAD5NZN7</accession>
<keyword evidence="6 9" id="KW-0648">Protein biosynthesis</keyword>
<evidence type="ECO:0000313" key="13">
    <source>
        <dbReference type="EMBL" id="KAI9191853.1"/>
    </source>
</evidence>
<organism evidence="13 14">
    <name type="scientific">Acer negundo</name>
    <name type="common">Box elder</name>
    <dbReference type="NCBI Taxonomy" id="4023"/>
    <lineage>
        <taxon>Eukaryota</taxon>
        <taxon>Viridiplantae</taxon>
        <taxon>Streptophyta</taxon>
        <taxon>Embryophyta</taxon>
        <taxon>Tracheophyta</taxon>
        <taxon>Spermatophyta</taxon>
        <taxon>Magnoliopsida</taxon>
        <taxon>eudicotyledons</taxon>
        <taxon>Gunneridae</taxon>
        <taxon>Pentapetalae</taxon>
        <taxon>rosids</taxon>
        <taxon>malvids</taxon>
        <taxon>Sapindales</taxon>
        <taxon>Sapindaceae</taxon>
        <taxon>Hippocastanoideae</taxon>
        <taxon>Acereae</taxon>
        <taxon>Acer</taxon>
    </lineage>
</organism>
<comment type="function">
    <text evidence="8">Chloroplast translation initiation factor that is essential for the coordination of leaf and chloroplast development. IF-3 binds to the 30S ribosomal subunit and shifts the equilibrium between 70S ribosomes and their 50S and 30S subunits in favor of the free subunits, thus enhancing the availability of 30S subunits on which protein synthesis initiation begins.</text>
</comment>
<evidence type="ECO:0000256" key="3">
    <source>
        <dbReference type="ARBA" id="ARBA00022528"/>
    </source>
</evidence>
<dbReference type="InterPro" id="IPR019814">
    <property type="entry name" value="Translation_initiation_fac_3_N"/>
</dbReference>
<dbReference type="GO" id="GO:0009507">
    <property type="term" value="C:chloroplast"/>
    <property type="evidence" value="ECO:0007669"/>
    <property type="project" value="UniProtKB-SubCell"/>
</dbReference>
<feature type="region of interest" description="Disordered" evidence="10">
    <location>
        <begin position="69"/>
        <end position="99"/>
    </location>
</feature>
<feature type="domain" description="Translation initiation factor 3 C-terminal" evidence="11">
    <location>
        <begin position="178"/>
        <end position="261"/>
    </location>
</feature>
<dbReference type="Pfam" id="PF00707">
    <property type="entry name" value="IF3_C"/>
    <property type="match status" value="1"/>
</dbReference>
<evidence type="ECO:0000313" key="14">
    <source>
        <dbReference type="Proteomes" id="UP001064489"/>
    </source>
</evidence>
<keyword evidence="14" id="KW-1185">Reference proteome</keyword>
<comment type="similarity">
    <text evidence="2 9">Belongs to the IF-3 family.</text>
</comment>
<dbReference type="PANTHER" id="PTHR10938:SF0">
    <property type="entry name" value="TRANSLATION INITIATION FACTOR IF-3, MITOCHONDRIAL"/>
    <property type="match status" value="1"/>
</dbReference>
<gene>
    <name evidence="13" type="ORF">LWI28_014535</name>
</gene>
<keyword evidence="4 9" id="KW-0396">Initiation factor</keyword>
<dbReference type="Proteomes" id="UP001064489">
    <property type="component" value="Chromosome 6"/>
</dbReference>
<name>A0AAD5NZN7_ACENE</name>
<evidence type="ECO:0000256" key="7">
    <source>
        <dbReference type="ARBA" id="ARBA00022946"/>
    </source>
</evidence>
<evidence type="ECO:0000256" key="1">
    <source>
        <dbReference type="ARBA" id="ARBA00004229"/>
    </source>
</evidence>
<proteinExistence type="inferred from homology"/>
<dbReference type="NCBIfam" id="TIGR00168">
    <property type="entry name" value="infC"/>
    <property type="match status" value="1"/>
</dbReference>
<dbReference type="FunFam" id="3.30.110.10:FF:000003">
    <property type="entry name" value="Translation initiation factor IF-3"/>
    <property type="match status" value="1"/>
</dbReference>
<dbReference type="InterPro" id="IPR036787">
    <property type="entry name" value="T_IF-3_N_sf"/>
</dbReference>
<reference evidence="13" key="1">
    <citation type="journal article" date="2022" name="Plant J.">
        <title>Strategies of tolerance reflected in two North American maple genomes.</title>
        <authorList>
            <person name="McEvoy S.L."/>
            <person name="Sezen U.U."/>
            <person name="Trouern-Trend A."/>
            <person name="McMahon S.M."/>
            <person name="Schaberg P.G."/>
            <person name="Yang J."/>
            <person name="Wegrzyn J.L."/>
            <person name="Swenson N.G."/>
        </authorList>
    </citation>
    <scope>NUCLEOTIDE SEQUENCE</scope>
    <source>
        <strain evidence="13">91603</strain>
    </source>
</reference>
<dbReference type="GO" id="GO:0003743">
    <property type="term" value="F:translation initiation factor activity"/>
    <property type="evidence" value="ECO:0007669"/>
    <property type="project" value="UniProtKB-KW"/>
</dbReference>
<dbReference type="PROSITE" id="PS00938">
    <property type="entry name" value="IF3"/>
    <property type="match status" value="1"/>
</dbReference>
<dbReference type="GO" id="GO:0043022">
    <property type="term" value="F:ribosome binding"/>
    <property type="evidence" value="ECO:0007669"/>
    <property type="project" value="TreeGrafter"/>
</dbReference>
<evidence type="ECO:0000259" key="11">
    <source>
        <dbReference type="Pfam" id="PF00707"/>
    </source>
</evidence>
<dbReference type="Pfam" id="PF05198">
    <property type="entry name" value="IF3_N"/>
    <property type="match status" value="1"/>
</dbReference>
<dbReference type="InterPro" id="IPR001288">
    <property type="entry name" value="Translation_initiation_fac_3"/>
</dbReference>
<dbReference type="InterPro" id="IPR019813">
    <property type="entry name" value="Translation_initiation_fac3_CS"/>
</dbReference>
<dbReference type="Gene3D" id="3.10.20.80">
    <property type="entry name" value="Translation initiation factor 3 (IF-3), N-terminal domain"/>
    <property type="match status" value="1"/>
</dbReference>
<dbReference type="Gene3D" id="3.30.110.10">
    <property type="entry name" value="Translation initiation factor 3 (IF-3), C-terminal domain"/>
    <property type="match status" value="1"/>
</dbReference>
<evidence type="ECO:0000256" key="4">
    <source>
        <dbReference type="ARBA" id="ARBA00022540"/>
    </source>
</evidence>
<dbReference type="SUPFAM" id="SSF54364">
    <property type="entry name" value="Translation initiation factor IF3, N-terminal domain"/>
    <property type="match status" value="1"/>
</dbReference>
<dbReference type="InterPro" id="IPR019815">
    <property type="entry name" value="Translation_initiation_fac_3_C"/>
</dbReference>
<dbReference type="FunFam" id="3.10.20.80:FF:000003">
    <property type="entry name" value="Translation initiation factor IF-3"/>
    <property type="match status" value="1"/>
</dbReference>
<evidence type="ECO:0000256" key="9">
    <source>
        <dbReference type="RuleBase" id="RU000646"/>
    </source>
</evidence>
<feature type="region of interest" description="Disordered" evidence="10">
    <location>
        <begin position="265"/>
        <end position="288"/>
    </location>
</feature>
<dbReference type="GO" id="GO:0032790">
    <property type="term" value="P:ribosome disassembly"/>
    <property type="evidence" value="ECO:0007669"/>
    <property type="project" value="TreeGrafter"/>
</dbReference>
<evidence type="ECO:0000256" key="6">
    <source>
        <dbReference type="ARBA" id="ARBA00022917"/>
    </source>
</evidence>
<dbReference type="SUPFAM" id="SSF55200">
    <property type="entry name" value="Translation initiation factor IF3, C-terminal domain"/>
    <property type="match status" value="1"/>
</dbReference>
<evidence type="ECO:0000259" key="12">
    <source>
        <dbReference type="Pfam" id="PF05198"/>
    </source>
</evidence>
<evidence type="ECO:0000256" key="8">
    <source>
        <dbReference type="ARBA" id="ARBA00057772"/>
    </source>
</evidence>
<comment type="subcellular location">
    <subcellularLocation>
        <location evidence="1 9">Plastid</location>
        <location evidence="1 9">Chloroplast</location>
    </subcellularLocation>
</comment>